<feature type="compositionally biased region" description="Low complexity" evidence="9">
    <location>
        <begin position="1"/>
        <end position="10"/>
    </location>
</feature>
<comment type="subcellular location">
    <subcellularLocation>
        <location evidence="1">Nucleus</location>
    </subcellularLocation>
</comment>
<evidence type="ECO:0000313" key="11">
    <source>
        <dbReference type="EMBL" id="TDG38866.1"/>
    </source>
</evidence>
<dbReference type="OMA" id="MFEAAND"/>
<dbReference type="EMBL" id="LSRL02001755">
    <property type="protein sequence ID" value="TDG38866.1"/>
    <property type="molecule type" value="Genomic_DNA"/>
</dbReference>
<keyword evidence="3" id="KW-0808">Transferase</keyword>
<evidence type="ECO:0000256" key="8">
    <source>
        <dbReference type="ARBA" id="ARBA00048017"/>
    </source>
</evidence>
<gene>
    <name evidence="11" type="ORF">AWZ03_014712</name>
</gene>
<dbReference type="OrthoDB" id="899at2759"/>
<keyword evidence="5" id="KW-0805">Transcription regulation</keyword>
<dbReference type="Proteomes" id="UP000295192">
    <property type="component" value="Unassembled WGS sequence"/>
</dbReference>
<dbReference type="InterPro" id="IPR003101">
    <property type="entry name" value="KIX_dom"/>
</dbReference>
<dbReference type="PROSITE" id="PS50952">
    <property type="entry name" value="KIX"/>
    <property type="match status" value="1"/>
</dbReference>
<dbReference type="GO" id="GO:0005634">
    <property type="term" value="C:nucleus"/>
    <property type="evidence" value="ECO:0007669"/>
    <property type="project" value="UniProtKB-SubCell"/>
</dbReference>
<comment type="catalytic activity">
    <reaction evidence="8">
        <text>L-lysyl-[protein] + acetyl-CoA = N(6)-acetyl-L-lysyl-[protein] + CoA + H(+)</text>
        <dbReference type="Rhea" id="RHEA:45948"/>
        <dbReference type="Rhea" id="RHEA-COMP:9752"/>
        <dbReference type="Rhea" id="RHEA-COMP:10731"/>
        <dbReference type="ChEBI" id="CHEBI:15378"/>
        <dbReference type="ChEBI" id="CHEBI:29969"/>
        <dbReference type="ChEBI" id="CHEBI:57287"/>
        <dbReference type="ChEBI" id="CHEBI:57288"/>
        <dbReference type="ChEBI" id="CHEBI:61930"/>
        <dbReference type="EC" id="2.3.1.48"/>
    </reaction>
</comment>
<feature type="non-terminal residue" evidence="11">
    <location>
        <position position="1"/>
    </location>
</feature>
<dbReference type="GO" id="GO:0000123">
    <property type="term" value="C:histone acetyltransferase complex"/>
    <property type="evidence" value="ECO:0007669"/>
    <property type="project" value="TreeGrafter"/>
</dbReference>
<evidence type="ECO:0000256" key="1">
    <source>
        <dbReference type="ARBA" id="ARBA00004123"/>
    </source>
</evidence>
<evidence type="ECO:0000256" key="4">
    <source>
        <dbReference type="ARBA" id="ARBA00022853"/>
    </source>
</evidence>
<dbReference type="GO" id="GO:0003713">
    <property type="term" value="F:transcription coactivator activity"/>
    <property type="evidence" value="ECO:0007669"/>
    <property type="project" value="TreeGrafter"/>
</dbReference>
<comment type="caution">
    <text evidence="11">The sequence shown here is derived from an EMBL/GenBank/DDBJ whole genome shotgun (WGS) entry which is preliminary data.</text>
</comment>
<dbReference type="GO" id="GO:0045944">
    <property type="term" value="P:positive regulation of transcription by RNA polymerase II"/>
    <property type="evidence" value="ECO:0007669"/>
    <property type="project" value="TreeGrafter"/>
</dbReference>
<dbReference type="SUPFAM" id="SSF47040">
    <property type="entry name" value="Kix domain of CBP (creb binding protein)"/>
    <property type="match status" value="1"/>
</dbReference>
<dbReference type="EC" id="2.3.1.48" evidence="2"/>
<protein>
    <recommendedName>
        <fullName evidence="2">histone acetyltransferase</fullName>
        <ecNumber evidence="2">2.3.1.48</ecNumber>
    </recommendedName>
</protein>
<evidence type="ECO:0000256" key="3">
    <source>
        <dbReference type="ARBA" id="ARBA00022679"/>
    </source>
</evidence>
<evidence type="ECO:0000256" key="5">
    <source>
        <dbReference type="ARBA" id="ARBA00023015"/>
    </source>
</evidence>
<accession>A0A484AR07</accession>
<dbReference type="AlphaFoldDB" id="A0A484AR07"/>
<dbReference type="GO" id="GO:0031490">
    <property type="term" value="F:chromatin DNA binding"/>
    <property type="evidence" value="ECO:0007669"/>
    <property type="project" value="TreeGrafter"/>
</dbReference>
<evidence type="ECO:0000313" key="12">
    <source>
        <dbReference type="Proteomes" id="UP000295192"/>
    </source>
</evidence>
<reference evidence="11 12" key="1">
    <citation type="journal article" date="2019" name="J. Hered.">
        <title>An Improved Genome Assembly for Drosophila navojoa, the Basal Species in the mojavensis Cluster.</title>
        <authorList>
            <person name="Vanderlinde T."/>
            <person name="Dupim E.G."/>
            <person name="Nazario-Yepiz N.O."/>
            <person name="Carvalho A.B."/>
        </authorList>
    </citation>
    <scope>NUCLEOTIDE SEQUENCE [LARGE SCALE GENOMIC DNA]</scope>
    <source>
        <strain evidence="11">Navoj_Jal97</strain>
        <tissue evidence="11">Whole organism</tissue>
    </source>
</reference>
<keyword evidence="6" id="KW-0804">Transcription</keyword>
<keyword evidence="12" id="KW-1185">Reference proteome</keyword>
<dbReference type="Gene3D" id="1.10.246.20">
    <property type="entry name" value="Coactivator CBP, KIX domain"/>
    <property type="match status" value="1"/>
</dbReference>
<keyword evidence="7" id="KW-0539">Nucleus</keyword>
<dbReference type="Pfam" id="PF02172">
    <property type="entry name" value="KIX"/>
    <property type="match status" value="1"/>
</dbReference>
<dbReference type="GO" id="GO:0004402">
    <property type="term" value="F:histone acetyltransferase activity"/>
    <property type="evidence" value="ECO:0007669"/>
    <property type="project" value="InterPro"/>
</dbReference>
<dbReference type="PANTHER" id="PTHR13808">
    <property type="entry name" value="CBP/P300-RELATED"/>
    <property type="match status" value="1"/>
</dbReference>
<dbReference type="InterPro" id="IPR036529">
    <property type="entry name" value="KIX_dom_sf"/>
</dbReference>
<dbReference type="STRING" id="7232.A0A484AR07"/>
<dbReference type="InterPro" id="IPR013178">
    <property type="entry name" value="Histone_AcTrfase_Rtt109/CBP"/>
</dbReference>
<feature type="region of interest" description="Disordered" evidence="9">
    <location>
        <begin position="1"/>
        <end position="27"/>
    </location>
</feature>
<evidence type="ECO:0000259" key="10">
    <source>
        <dbReference type="PROSITE" id="PS50952"/>
    </source>
</evidence>
<proteinExistence type="predicted"/>
<sequence>SSAGSNMTATGAGGGAPGNGNDSEKDWRELVTADLRNLLVHKLMYAIFPTSDPTTMQDKRMQNLVMYAEKVEKDMYEMAKSRSEYYHLMAEKIDDIQKKLKKMRLKRKAQHQQQLLF</sequence>
<organism evidence="11 12">
    <name type="scientific">Drosophila navojoa</name>
    <name type="common">Fruit fly</name>
    <dbReference type="NCBI Taxonomy" id="7232"/>
    <lineage>
        <taxon>Eukaryota</taxon>
        <taxon>Metazoa</taxon>
        <taxon>Ecdysozoa</taxon>
        <taxon>Arthropoda</taxon>
        <taxon>Hexapoda</taxon>
        <taxon>Insecta</taxon>
        <taxon>Pterygota</taxon>
        <taxon>Neoptera</taxon>
        <taxon>Endopterygota</taxon>
        <taxon>Diptera</taxon>
        <taxon>Brachycera</taxon>
        <taxon>Muscomorpha</taxon>
        <taxon>Ephydroidea</taxon>
        <taxon>Drosophilidae</taxon>
        <taxon>Drosophila</taxon>
    </lineage>
</organism>
<evidence type="ECO:0000256" key="6">
    <source>
        <dbReference type="ARBA" id="ARBA00023163"/>
    </source>
</evidence>
<keyword evidence="4" id="KW-0156">Chromatin regulator</keyword>
<evidence type="ECO:0000256" key="7">
    <source>
        <dbReference type="ARBA" id="ARBA00023242"/>
    </source>
</evidence>
<evidence type="ECO:0000256" key="2">
    <source>
        <dbReference type="ARBA" id="ARBA00013184"/>
    </source>
</evidence>
<name>A0A484AR07_DRONA</name>
<evidence type="ECO:0000256" key="9">
    <source>
        <dbReference type="SAM" id="MobiDB-lite"/>
    </source>
</evidence>
<dbReference type="GO" id="GO:0005667">
    <property type="term" value="C:transcription regulator complex"/>
    <property type="evidence" value="ECO:0007669"/>
    <property type="project" value="TreeGrafter"/>
</dbReference>
<dbReference type="PANTHER" id="PTHR13808:SF1">
    <property type="entry name" value="HISTONE ACETYLTRANSFERASE"/>
    <property type="match status" value="1"/>
</dbReference>
<feature type="domain" description="KIX" evidence="10">
    <location>
        <begin position="22"/>
        <end position="101"/>
    </location>
</feature>